<dbReference type="InterPro" id="IPR014567">
    <property type="entry name" value="UCP031900"/>
</dbReference>
<dbReference type="Pfam" id="PF13449">
    <property type="entry name" value="Phytase-like"/>
    <property type="match status" value="1"/>
</dbReference>
<evidence type="ECO:0000259" key="1">
    <source>
        <dbReference type="Pfam" id="PF13449"/>
    </source>
</evidence>
<dbReference type="Proteomes" id="UP000593580">
    <property type="component" value="Chromosome"/>
</dbReference>
<dbReference type="AlphaFoldDB" id="A0A7M1B986"/>
<reference evidence="2 3" key="1">
    <citation type="submission" date="2019-07" db="EMBL/GenBank/DDBJ databases">
        <title>Sulfurimonas paralvinellae sp. nov., a novel mesophilic, hydrogen- and sulfur-oxidizing chemolithoautotroph within the Epsilonproteo- bacteria isolated from a deep-sea hydrothermal vent polychaete nest, reclassification of Thiomicrospira denitrificans as Sulfurimonas denitrificans comb. nov. and emended description of the genus Sulfurimonas.</title>
        <authorList>
            <person name="Wang S."/>
            <person name="Jiang L."/>
            <person name="Shao Z."/>
        </authorList>
    </citation>
    <scope>NUCLEOTIDE SEQUENCE [LARGE SCALE GENOMIC DNA]</scope>
    <source>
        <strain evidence="2 3">GO25</strain>
    </source>
</reference>
<feature type="domain" description="Phytase-like" evidence="1">
    <location>
        <begin position="49"/>
        <end position="285"/>
    </location>
</feature>
<dbReference type="EMBL" id="CP041406">
    <property type="protein sequence ID" value="QOP46287.1"/>
    <property type="molecule type" value="Genomic_DNA"/>
</dbReference>
<gene>
    <name evidence="2" type="ORF">FM071_08275</name>
</gene>
<proteinExistence type="predicted"/>
<protein>
    <submittedName>
        <fullName evidence="2">Esterase-like activity of phytase family protein</fullName>
    </submittedName>
</protein>
<sequence length="301" mass="35066">MFKSIILIFALQHMLHADMTAYTITPAKQQATQNSIKILDAKELQFPNVHEFSGLVYKDNMLYALSDQGSLYLFDIIVQNDRIQKLTLREHYLLRNKKSEPFKKKKRDSEGITFYKDGFLISFERKNRVLFCSRRGKKIKKMKLNALLEDNEKYQSPNKGLESVAYSQKYGIITIPELPLKDKNSKYHTLYAKDELWKFHAQGAVTDIAFIDSDNLLILLREYSYLTNRHITSLVKVNLANCNEKRVCQRELIAKLDSDAGWHIDNFEGVTKVGKNRFLMVSDDNDSMFQKTLLVLFEIMN</sequence>
<dbReference type="KEGG" id="spal:FM071_08275"/>
<evidence type="ECO:0000313" key="2">
    <source>
        <dbReference type="EMBL" id="QOP46287.1"/>
    </source>
</evidence>
<dbReference type="PIRSF" id="PIRSF031900">
    <property type="entry name" value="UCP031900"/>
    <property type="match status" value="1"/>
</dbReference>
<keyword evidence="3" id="KW-1185">Reference proteome</keyword>
<evidence type="ECO:0000313" key="3">
    <source>
        <dbReference type="Proteomes" id="UP000593580"/>
    </source>
</evidence>
<organism evidence="2 3">
    <name type="scientific">Sulfurimonas paralvinellae</name>
    <dbReference type="NCBI Taxonomy" id="317658"/>
    <lineage>
        <taxon>Bacteria</taxon>
        <taxon>Pseudomonadati</taxon>
        <taxon>Campylobacterota</taxon>
        <taxon>Epsilonproteobacteria</taxon>
        <taxon>Campylobacterales</taxon>
        <taxon>Sulfurimonadaceae</taxon>
        <taxon>Sulfurimonas</taxon>
    </lineage>
</organism>
<name>A0A7M1B986_9BACT</name>
<dbReference type="InterPro" id="IPR027372">
    <property type="entry name" value="Phytase-like_dom"/>
</dbReference>
<accession>A0A7M1B986</accession>
<dbReference type="RefSeq" id="WP_193110546.1">
    <property type="nucleotide sequence ID" value="NZ_CP041406.1"/>
</dbReference>